<feature type="region of interest" description="Disordered" evidence="1">
    <location>
        <begin position="160"/>
        <end position="205"/>
    </location>
</feature>
<dbReference type="Proteomes" id="UP000019487">
    <property type="component" value="Unassembled WGS sequence"/>
</dbReference>
<dbReference type="EMBL" id="AYSA01000227">
    <property type="protein sequence ID" value="ESZ94747.1"/>
    <property type="molecule type" value="Genomic_DNA"/>
</dbReference>
<reference evidence="2 3" key="1">
    <citation type="journal article" date="2014" name="Genome Announc.">
        <title>Draft genome sequence of Sclerotinia borealis, a psychrophilic plant pathogenic fungus.</title>
        <authorList>
            <person name="Mardanov A.V."/>
            <person name="Beletsky A.V."/>
            <person name="Kadnikov V.V."/>
            <person name="Ignatov A.N."/>
            <person name="Ravin N.V."/>
        </authorList>
    </citation>
    <scope>NUCLEOTIDE SEQUENCE [LARGE SCALE GENOMIC DNA]</scope>
    <source>
        <strain evidence="3">F-4157</strain>
    </source>
</reference>
<protein>
    <submittedName>
        <fullName evidence="2">Uncharacterized protein</fullName>
    </submittedName>
</protein>
<dbReference type="AlphaFoldDB" id="W9CD90"/>
<name>W9CD90_SCLBF</name>
<dbReference type="HOGENOM" id="CLU_1338202_0_0_1"/>
<keyword evidence="3" id="KW-1185">Reference proteome</keyword>
<dbReference type="OrthoDB" id="3484712at2759"/>
<feature type="compositionally biased region" description="Polar residues" evidence="1">
    <location>
        <begin position="160"/>
        <end position="171"/>
    </location>
</feature>
<sequence length="205" mass="23377">MPVVFLVEHYTINYGAGKRGWSYQSTRSKIKKTEFEIEFSPSILYPLLIASELASVNGFYNVNWTIFDETTGIGIDFWCAFRPNDQDLNNANDIQMNMRMNDEDNEAIPKGMRQKETDNDKREVEQLNSINKALFPGLVASRPTSTVVAINNTKAAAISNSNKRQGYQQLEEQPKKEKAKNSTISPQDTNASDEPIYNRKLRTER</sequence>
<proteinExistence type="predicted"/>
<gene>
    <name evidence="2" type="ORF">SBOR_4859</name>
</gene>
<organism evidence="2 3">
    <name type="scientific">Sclerotinia borealis (strain F-4128)</name>
    <dbReference type="NCBI Taxonomy" id="1432307"/>
    <lineage>
        <taxon>Eukaryota</taxon>
        <taxon>Fungi</taxon>
        <taxon>Dikarya</taxon>
        <taxon>Ascomycota</taxon>
        <taxon>Pezizomycotina</taxon>
        <taxon>Leotiomycetes</taxon>
        <taxon>Helotiales</taxon>
        <taxon>Sclerotiniaceae</taxon>
        <taxon>Sclerotinia</taxon>
    </lineage>
</organism>
<feature type="compositionally biased region" description="Polar residues" evidence="1">
    <location>
        <begin position="181"/>
        <end position="192"/>
    </location>
</feature>
<comment type="caution">
    <text evidence="2">The sequence shown here is derived from an EMBL/GenBank/DDBJ whole genome shotgun (WGS) entry which is preliminary data.</text>
</comment>
<evidence type="ECO:0000313" key="3">
    <source>
        <dbReference type="Proteomes" id="UP000019487"/>
    </source>
</evidence>
<dbReference type="STRING" id="1432307.W9CD90"/>
<accession>W9CD90</accession>
<evidence type="ECO:0000313" key="2">
    <source>
        <dbReference type="EMBL" id="ESZ94747.1"/>
    </source>
</evidence>
<evidence type="ECO:0000256" key="1">
    <source>
        <dbReference type="SAM" id="MobiDB-lite"/>
    </source>
</evidence>